<evidence type="ECO:0000313" key="2">
    <source>
        <dbReference type="EMBL" id="SMC68952.1"/>
    </source>
</evidence>
<dbReference type="PANTHER" id="PTHR44757">
    <property type="entry name" value="DIGUANYLATE CYCLASE DGCP"/>
    <property type="match status" value="1"/>
</dbReference>
<dbReference type="SMART" id="SM00065">
    <property type="entry name" value="GAF"/>
    <property type="match status" value="1"/>
</dbReference>
<dbReference type="EMBL" id="FWXY01000007">
    <property type="protein sequence ID" value="SMC68952.1"/>
    <property type="molecule type" value="Genomic_DNA"/>
</dbReference>
<dbReference type="Pfam" id="PF01590">
    <property type="entry name" value="GAF"/>
    <property type="match status" value="1"/>
</dbReference>
<dbReference type="Gene3D" id="3.30.450.40">
    <property type="match status" value="1"/>
</dbReference>
<protein>
    <submittedName>
        <fullName evidence="2">Diguanylate cyclase (GGDEF) domain-containing protein</fullName>
    </submittedName>
</protein>
<keyword evidence="3" id="KW-1185">Reference proteome</keyword>
<organism evidence="2 3">
    <name type="scientific">Desulfocicer vacuolatum DSM 3385</name>
    <dbReference type="NCBI Taxonomy" id="1121400"/>
    <lineage>
        <taxon>Bacteria</taxon>
        <taxon>Pseudomonadati</taxon>
        <taxon>Thermodesulfobacteriota</taxon>
        <taxon>Desulfobacteria</taxon>
        <taxon>Desulfobacterales</taxon>
        <taxon>Desulfobacteraceae</taxon>
        <taxon>Desulfocicer</taxon>
    </lineage>
</organism>
<dbReference type="RefSeq" id="WP_084068279.1">
    <property type="nucleotide sequence ID" value="NZ_FWXY01000007.1"/>
</dbReference>
<dbReference type="Pfam" id="PF00990">
    <property type="entry name" value="GGDEF"/>
    <property type="match status" value="1"/>
</dbReference>
<name>A0A1W2B8E0_9BACT</name>
<dbReference type="SUPFAM" id="SSF55781">
    <property type="entry name" value="GAF domain-like"/>
    <property type="match status" value="1"/>
</dbReference>
<dbReference type="Proteomes" id="UP000192418">
    <property type="component" value="Unassembled WGS sequence"/>
</dbReference>
<dbReference type="PANTHER" id="PTHR44757:SF2">
    <property type="entry name" value="BIOFILM ARCHITECTURE MAINTENANCE PROTEIN MBAA"/>
    <property type="match status" value="1"/>
</dbReference>
<dbReference type="OrthoDB" id="5409144at2"/>
<dbReference type="PROSITE" id="PS50887">
    <property type="entry name" value="GGDEF"/>
    <property type="match status" value="1"/>
</dbReference>
<dbReference type="Gene3D" id="3.30.70.270">
    <property type="match status" value="1"/>
</dbReference>
<dbReference type="InterPro" id="IPR043128">
    <property type="entry name" value="Rev_trsase/Diguanyl_cyclase"/>
</dbReference>
<dbReference type="SMART" id="SM00267">
    <property type="entry name" value="GGDEF"/>
    <property type="match status" value="1"/>
</dbReference>
<evidence type="ECO:0000313" key="3">
    <source>
        <dbReference type="Proteomes" id="UP000192418"/>
    </source>
</evidence>
<dbReference type="SUPFAM" id="SSF55073">
    <property type="entry name" value="Nucleotide cyclase"/>
    <property type="match status" value="1"/>
</dbReference>
<dbReference type="CDD" id="cd01949">
    <property type="entry name" value="GGDEF"/>
    <property type="match status" value="1"/>
</dbReference>
<gene>
    <name evidence="2" type="ORF">SAMN02746065_10753</name>
</gene>
<dbReference type="STRING" id="1121400.SAMN02746065_10753"/>
<evidence type="ECO:0000259" key="1">
    <source>
        <dbReference type="PROSITE" id="PS50887"/>
    </source>
</evidence>
<reference evidence="2 3" key="1">
    <citation type="submission" date="2017-04" db="EMBL/GenBank/DDBJ databases">
        <authorList>
            <person name="Afonso C.L."/>
            <person name="Miller P.J."/>
            <person name="Scott M.A."/>
            <person name="Spackman E."/>
            <person name="Goraichik I."/>
            <person name="Dimitrov K.M."/>
            <person name="Suarez D.L."/>
            <person name="Swayne D.E."/>
        </authorList>
    </citation>
    <scope>NUCLEOTIDE SEQUENCE [LARGE SCALE GENOMIC DNA]</scope>
    <source>
        <strain evidence="2 3">DSM 3385</strain>
    </source>
</reference>
<dbReference type="AlphaFoldDB" id="A0A1W2B8E0"/>
<sequence>MDDQFNNMSFFIELGKPLAKARTVKETLNIVMYQVGKIFQPVNWSLLLKDTKHNEMIFSVVVGEQKKKLQGMRIPMGKGIVGRIMETGQSIIVADVAKDDYFFPAIDENTGFQTRSIIGVPLKTDDKIFGVIELVNKVSGENFTNMELTVLEAIAEYAAIAIERCYYQHTLKSLALMDPVTGLKNKISFENAVKKMPSAFKRYGVRFGVLLLNVVNFSQINAQKGFSAGDDVLKSVARMLKQVFKDGDDIFRYGGDKFIITLPHSGREATEKMRQAVLTTFSNAVSLEDKIPFQVDVFVHCQETDVLENLVAFVKKRFSKQPSRENTMDDGMEMHLHSCISKDSMELDAEQELKVGFRKKVSLNGDFKHSNKRMFGRISVHDISMQGIGFTILKTQGFEVGDLLDVSVTLDDGKKTRIKRRVSIRIIDGKNIIADFYNPPPFDKHLGFYLMG</sequence>
<dbReference type="InterPro" id="IPR003018">
    <property type="entry name" value="GAF"/>
</dbReference>
<dbReference type="InterPro" id="IPR000160">
    <property type="entry name" value="GGDEF_dom"/>
</dbReference>
<accession>A0A1W2B8E0</accession>
<proteinExistence type="predicted"/>
<dbReference type="NCBIfam" id="TIGR00254">
    <property type="entry name" value="GGDEF"/>
    <property type="match status" value="1"/>
</dbReference>
<dbReference type="InterPro" id="IPR029787">
    <property type="entry name" value="Nucleotide_cyclase"/>
</dbReference>
<dbReference type="InterPro" id="IPR029016">
    <property type="entry name" value="GAF-like_dom_sf"/>
</dbReference>
<feature type="domain" description="GGDEF" evidence="1">
    <location>
        <begin position="205"/>
        <end position="334"/>
    </location>
</feature>
<dbReference type="InterPro" id="IPR052155">
    <property type="entry name" value="Biofilm_reg_signaling"/>
</dbReference>